<gene>
    <name evidence="1" type="ORF">GCM10010201_19150</name>
</gene>
<dbReference type="PANTHER" id="PTHR14136:SF17">
    <property type="entry name" value="BTB_POZ DOMAIN-CONTAINING PROTEIN KCTD9"/>
    <property type="match status" value="1"/>
</dbReference>
<evidence type="ECO:0008006" key="3">
    <source>
        <dbReference type="Google" id="ProtNLM"/>
    </source>
</evidence>
<dbReference type="EMBL" id="BAAARY010000007">
    <property type="protein sequence ID" value="GAA2521431.1"/>
    <property type="molecule type" value="Genomic_DNA"/>
</dbReference>
<comment type="caution">
    <text evidence="1">The sequence shown here is derived from an EMBL/GenBank/DDBJ whole genome shotgun (WGS) entry which is preliminary data.</text>
</comment>
<dbReference type="PANTHER" id="PTHR14136">
    <property type="entry name" value="BTB_POZ DOMAIN-CONTAINING PROTEIN KCTD9"/>
    <property type="match status" value="1"/>
</dbReference>
<dbReference type="Proteomes" id="UP001499978">
    <property type="component" value="Unassembled WGS sequence"/>
</dbReference>
<evidence type="ECO:0000313" key="1">
    <source>
        <dbReference type="EMBL" id="GAA2521431.1"/>
    </source>
</evidence>
<accession>A0ABP6AS37</accession>
<proteinExistence type="predicted"/>
<dbReference type="InterPro" id="IPR001646">
    <property type="entry name" value="5peptide_repeat"/>
</dbReference>
<dbReference type="InterPro" id="IPR051082">
    <property type="entry name" value="Pentapeptide-BTB/POZ_domain"/>
</dbReference>
<dbReference type="SUPFAM" id="SSF141571">
    <property type="entry name" value="Pentapeptide repeat-like"/>
    <property type="match status" value="1"/>
</dbReference>
<reference evidence="2" key="1">
    <citation type="journal article" date="2019" name="Int. J. Syst. Evol. Microbiol.">
        <title>The Global Catalogue of Microorganisms (GCM) 10K type strain sequencing project: providing services to taxonomists for standard genome sequencing and annotation.</title>
        <authorList>
            <consortium name="The Broad Institute Genomics Platform"/>
            <consortium name="The Broad Institute Genome Sequencing Center for Infectious Disease"/>
            <person name="Wu L."/>
            <person name="Ma J."/>
        </authorList>
    </citation>
    <scope>NUCLEOTIDE SEQUENCE [LARGE SCALE GENOMIC DNA]</scope>
    <source>
        <strain evidence="2">JCM 3367</strain>
    </source>
</reference>
<evidence type="ECO:0000313" key="2">
    <source>
        <dbReference type="Proteomes" id="UP001499978"/>
    </source>
</evidence>
<sequence>MKHRQIRDLTILLPGLDDDDLDPVEGAPEDEIFEELHDGDDWSHTTMAGGRVTGSRLVGVDLSDSEWRATALDRTELVRCDLSSARWDRVTVDRATFTGCRMTGIRLREVTLKNVVFDGCRLDYAVLDHVQAAGPVAFTDCVLVDAALTACRLPNVVLDECTLTRLALDDTDVRGTDLRGSRVAELSGLISLRGVRLDPEQLPDLAEIAVRDLEILLGP</sequence>
<protein>
    <recommendedName>
        <fullName evidence="3">Pentapeptide repeat-containing protein</fullName>
    </recommendedName>
</protein>
<keyword evidence="2" id="KW-1185">Reference proteome</keyword>
<name>A0ABP6AS37_9ACTN</name>
<organism evidence="1 2">
    <name type="scientific">Pilimelia columellifera subsp. columellifera</name>
    <dbReference type="NCBI Taxonomy" id="706583"/>
    <lineage>
        <taxon>Bacteria</taxon>
        <taxon>Bacillati</taxon>
        <taxon>Actinomycetota</taxon>
        <taxon>Actinomycetes</taxon>
        <taxon>Micromonosporales</taxon>
        <taxon>Micromonosporaceae</taxon>
        <taxon>Pilimelia</taxon>
    </lineage>
</organism>
<dbReference type="RefSeq" id="WP_344171393.1">
    <property type="nucleotide sequence ID" value="NZ_BAAARY010000007.1"/>
</dbReference>
<dbReference type="Gene3D" id="2.160.20.80">
    <property type="entry name" value="E3 ubiquitin-protein ligase SopA"/>
    <property type="match status" value="1"/>
</dbReference>
<dbReference type="Pfam" id="PF00805">
    <property type="entry name" value="Pentapeptide"/>
    <property type="match status" value="2"/>
</dbReference>